<dbReference type="Proteomes" id="UP001140513">
    <property type="component" value="Unassembled WGS sequence"/>
</dbReference>
<protein>
    <submittedName>
        <fullName evidence="1">Uncharacterized protein</fullName>
    </submittedName>
</protein>
<evidence type="ECO:0000313" key="1">
    <source>
        <dbReference type="EMBL" id="KAJ4344794.1"/>
    </source>
</evidence>
<keyword evidence="2" id="KW-1185">Reference proteome</keyword>
<proteinExistence type="predicted"/>
<dbReference type="OrthoDB" id="3222at2759"/>
<dbReference type="RefSeq" id="XP_056065246.1">
    <property type="nucleotide sequence ID" value="XM_056221259.1"/>
</dbReference>
<reference evidence="1" key="1">
    <citation type="submission" date="2022-10" db="EMBL/GenBank/DDBJ databases">
        <title>Tapping the CABI collections for fungal endophytes: first genome assemblies for Collariella, Neodidymelliopsis, Ascochyta clinopodiicola, Didymella pomorum, Didymosphaeria variabile, Neocosmospora piperis and Neocucurbitaria cava.</title>
        <authorList>
            <person name="Hill R."/>
        </authorList>
    </citation>
    <scope>NUCLEOTIDE SEQUENCE</scope>
    <source>
        <strain evidence="1">IMI 356815</strain>
    </source>
</reference>
<dbReference type="EMBL" id="JAPEUX010000010">
    <property type="protein sequence ID" value="KAJ4344794.1"/>
    <property type="molecule type" value="Genomic_DNA"/>
</dbReference>
<sequence>MLGAIVPIGLYEFLRLLEYESANPDRDAAQARIKDEWKANTKKTRATLWLEESCSRESNEGALNVLEETLDREGNGMTGGLDATASGASPAMASAEAFQASHGGGMDRQCLRTISVTV</sequence>
<name>A0A9W8X9C6_9PLEO</name>
<evidence type="ECO:0000313" key="2">
    <source>
        <dbReference type="Proteomes" id="UP001140513"/>
    </source>
</evidence>
<gene>
    <name evidence="1" type="ORF">N0V89_012538</name>
</gene>
<comment type="caution">
    <text evidence="1">The sequence shown here is derived from an EMBL/GenBank/DDBJ whole genome shotgun (WGS) entry which is preliminary data.</text>
</comment>
<dbReference type="GeneID" id="80916068"/>
<dbReference type="AlphaFoldDB" id="A0A9W8X9C6"/>
<accession>A0A9W8X9C6</accession>
<organism evidence="1 2">
    <name type="scientific">Didymosphaeria variabile</name>
    <dbReference type="NCBI Taxonomy" id="1932322"/>
    <lineage>
        <taxon>Eukaryota</taxon>
        <taxon>Fungi</taxon>
        <taxon>Dikarya</taxon>
        <taxon>Ascomycota</taxon>
        <taxon>Pezizomycotina</taxon>
        <taxon>Dothideomycetes</taxon>
        <taxon>Pleosporomycetidae</taxon>
        <taxon>Pleosporales</taxon>
        <taxon>Massarineae</taxon>
        <taxon>Didymosphaeriaceae</taxon>
        <taxon>Didymosphaeria</taxon>
    </lineage>
</organism>